<reference evidence="7 8" key="1">
    <citation type="submission" date="2018-04" db="EMBL/GenBank/DDBJ databases">
        <title>Genomic Encyclopedia of Type Strains, Phase IV (KMG-IV): sequencing the most valuable type-strain genomes for metagenomic binning, comparative biology and taxonomic classification.</title>
        <authorList>
            <person name="Goeker M."/>
        </authorList>
    </citation>
    <scope>NUCLEOTIDE SEQUENCE [LARGE SCALE GENOMIC DNA]</scope>
    <source>
        <strain evidence="7 8">DSM 28795</strain>
    </source>
</reference>
<dbReference type="AlphaFoldDB" id="A0A2U1D610"/>
<dbReference type="GO" id="GO:0005829">
    <property type="term" value="C:cytosol"/>
    <property type="evidence" value="ECO:0007669"/>
    <property type="project" value="TreeGrafter"/>
</dbReference>
<dbReference type="Proteomes" id="UP000245433">
    <property type="component" value="Unassembled WGS sequence"/>
</dbReference>
<comment type="function">
    <text evidence="6">Specifically methylates the N7 position of a guanine in 16S rRNA.</text>
</comment>
<keyword evidence="5 6" id="KW-0949">S-adenosyl-L-methionine</keyword>
<protein>
    <recommendedName>
        <fullName evidence="6">Ribosomal RNA small subunit methyltransferase G</fullName>
        <ecNumber evidence="6">2.1.1.-</ecNumber>
    </recommendedName>
    <alternativeName>
        <fullName evidence="6">16S rRNA 7-methylguanosine methyltransferase</fullName>
        <shortName evidence="6">16S rRNA m7G methyltransferase</shortName>
    </alternativeName>
</protein>
<comment type="subcellular location">
    <subcellularLocation>
        <location evidence="6">Cytoplasm</location>
    </subcellularLocation>
</comment>
<proteinExistence type="inferred from homology"/>
<feature type="binding site" evidence="6">
    <location>
        <position position="79"/>
    </location>
    <ligand>
        <name>S-adenosyl-L-methionine</name>
        <dbReference type="ChEBI" id="CHEBI:59789"/>
    </ligand>
</feature>
<evidence type="ECO:0000256" key="6">
    <source>
        <dbReference type="HAMAP-Rule" id="MF_00074"/>
    </source>
</evidence>
<dbReference type="InterPro" id="IPR029063">
    <property type="entry name" value="SAM-dependent_MTases_sf"/>
</dbReference>
<evidence type="ECO:0000313" key="8">
    <source>
        <dbReference type="Proteomes" id="UP000245433"/>
    </source>
</evidence>
<sequence>MNNSEFLQALADNDIYLSQQQENQFERYFELLVETNKLYNLTAITERNDVYLKHFYDSLTLAIYVRGLARTDISLIDVGTGAGFPSLPLKILFPDLKITMIEALNKRVSFLKKVIEELNLDGVTVIHGRAEDLAHDKNYREKFDYATARAVARTSVLAEYTLPFVRLNGDLLVMKGSAADDELVAGKQALTLLGGRLEEQFDFKLFNNDPRVIQVVKKVKETPRKYPRQAGIPSRKPL</sequence>
<comment type="caution">
    <text evidence="6">Lacks conserved residue(s) required for the propagation of feature annotation.</text>
</comment>
<accession>A0A2U1D610</accession>
<feature type="binding site" evidence="6">
    <location>
        <position position="84"/>
    </location>
    <ligand>
        <name>S-adenosyl-L-methionine</name>
        <dbReference type="ChEBI" id="CHEBI:59789"/>
    </ligand>
</feature>
<evidence type="ECO:0000256" key="5">
    <source>
        <dbReference type="ARBA" id="ARBA00022691"/>
    </source>
</evidence>
<dbReference type="RefSeq" id="WP_420838710.1">
    <property type="nucleotide sequence ID" value="NZ_CAKOEX010000009.1"/>
</dbReference>
<dbReference type="EMBL" id="QEKT01000009">
    <property type="protein sequence ID" value="PVY83121.1"/>
    <property type="molecule type" value="Genomic_DNA"/>
</dbReference>
<feature type="binding site" evidence="6">
    <location>
        <begin position="130"/>
        <end position="131"/>
    </location>
    <ligand>
        <name>S-adenosyl-L-methionine</name>
        <dbReference type="ChEBI" id="CHEBI:59789"/>
    </ligand>
</feature>
<keyword evidence="4 6" id="KW-0808">Transferase</keyword>
<evidence type="ECO:0000313" key="7">
    <source>
        <dbReference type="EMBL" id="PVY83121.1"/>
    </source>
</evidence>
<dbReference type="SUPFAM" id="SSF53335">
    <property type="entry name" value="S-adenosyl-L-methionine-dependent methyltransferases"/>
    <property type="match status" value="1"/>
</dbReference>
<comment type="caution">
    <text evidence="7">The sequence shown here is derived from an EMBL/GenBank/DDBJ whole genome shotgun (WGS) entry which is preliminary data.</text>
</comment>
<keyword evidence="8" id="KW-1185">Reference proteome</keyword>
<keyword evidence="1 6" id="KW-0963">Cytoplasm</keyword>
<dbReference type="Gene3D" id="3.40.50.150">
    <property type="entry name" value="Vaccinia Virus protein VP39"/>
    <property type="match status" value="1"/>
</dbReference>
<dbReference type="FunFam" id="3.40.50.150:FF:000041">
    <property type="entry name" value="Ribosomal RNA small subunit methyltransferase G"/>
    <property type="match status" value="1"/>
</dbReference>
<keyword evidence="2 6" id="KW-0698">rRNA processing</keyword>
<dbReference type="InterPro" id="IPR003682">
    <property type="entry name" value="rRNA_ssu_MeTfrase_G"/>
</dbReference>
<feature type="binding site" evidence="6">
    <location>
        <position position="149"/>
    </location>
    <ligand>
        <name>S-adenosyl-L-methionine</name>
        <dbReference type="ChEBI" id="CHEBI:59789"/>
    </ligand>
</feature>
<evidence type="ECO:0000256" key="2">
    <source>
        <dbReference type="ARBA" id="ARBA00022552"/>
    </source>
</evidence>
<dbReference type="HAMAP" id="MF_00074">
    <property type="entry name" value="16SrRNA_methyltr_G"/>
    <property type="match status" value="1"/>
</dbReference>
<dbReference type="PANTHER" id="PTHR31760:SF0">
    <property type="entry name" value="S-ADENOSYL-L-METHIONINE-DEPENDENT METHYLTRANSFERASES SUPERFAMILY PROTEIN"/>
    <property type="match status" value="1"/>
</dbReference>
<dbReference type="Pfam" id="PF02527">
    <property type="entry name" value="GidB"/>
    <property type="match status" value="1"/>
</dbReference>
<name>A0A2U1D610_9LACO</name>
<dbReference type="GO" id="GO:0070043">
    <property type="term" value="F:rRNA (guanine-N7-)-methyltransferase activity"/>
    <property type="evidence" value="ECO:0007669"/>
    <property type="project" value="UniProtKB-UniRule"/>
</dbReference>
<evidence type="ECO:0000256" key="3">
    <source>
        <dbReference type="ARBA" id="ARBA00022603"/>
    </source>
</evidence>
<organism evidence="7 8">
    <name type="scientific">Convivina intestini</name>
    <dbReference type="NCBI Taxonomy" id="1505726"/>
    <lineage>
        <taxon>Bacteria</taxon>
        <taxon>Bacillati</taxon>
        <taxon>Bacillota</taxon>
        <taxon>Bacilli</taxon>
        <taxon>Lactobacillales</taxon>
        <taxon>Lactobacillaceae</taxon>
        <taxon>Convivina</taxon>
    </lineage>
</organism>
<dbReference type="EC" id="2.1.1.-" evidence="6"/>
<dbReference type="PANTHER" id="PTHR31760">
    <property type="entry name" value="S-ADENOSYL-L-METHIONINE-DEPENDENT METHYLTRANSFERASES SUPERFAMILY PROTEIN"/>
    <property type="match status" value="1"/>
</dbReference>
<evidence type="ECO:0000256" key="1">
    <source>
        <dbReference type="ARBA" id="ARBA00022490"/>
    </source>
</evidence>
<evidence type="ECO:0000256" key="4">
    <source>
        <dbReference type="ARBA" id="ARBA00022679"/>
    </source>
</evidence>
<comment type="similarity">
    <text evidence="6">Belongs to the methyltransferase superfamily. RNA methyltransferase RsmG family.</text>
</comment>
<gene>
    <name evidence="6" type="primary">rsmG</name>
    <name evidence="7" type="ORF">C7384_10970</name>
</gene>
<dbReference type="NCBIfam" id="TIGR00138">
    <property type="entry name" value="rsmG_gidB"/>
    <property type="match status" value="1"/>
</dbReference>
<keyword evidence="3 6" id="KW-0489">Methyltransferase</keyword>
<dbReference type="CDD" id="cd02440">
    <property type="entry name" value="AdoMet_MTases"/>
    <property type="match status" value="1"/>
</dbReference>